<reference evidence="3" key="1">
    <citation type="submission" date="2017-02" db="EMBL/GenBank/DDBJ databases">
        <authorList>
            <person name="Tafer H."/>
            <person name="Lopandic K."/>
        </authorList>
    </citation>
    <scope>NUCLEOTIDE SEQUENCE [LARGE SCALE GENOMIC DNA]</scope>
    <source>
        <strain evidence="3">CBS 366.77</strain>
    </source>
</reference>
<name>A0A3A2ZBZ9_9EURO</name>
<dbReference type="EMBL" id="MVGC01002194">
    <property type="protein sequence ID" value="RJE16914.1"/>
    <property type="molecule type" value="Genomic_DNA"/>
</dbReference>
<dbReference type="GO" id="GO:0008483">
    <property type="term" value="F:transaminase activity"/>
    <property type="evidence" value="ECO:0007669"/>
    <property type="project" value="UniProtKB-KW"/>
</dbReference>
<dbReference type="InterPro" id="IPR015421">
    <property type="entry name" value="PyrdxlP-dep_Trfase_major"/>
</dbReference>
<dbReference type="InterPro" id="IPR000192">
    <property type="entry name" value="Aminotrans_V_dom"/>
</dbReference>
<accession>A0A3A2ZBZ9</accession>
<proteinExistence type="predicted"/>
<gene>
    <name evidence="2" type="ORF">PHISCL_10749</name>
</gene>
<comment type="caution">
    <text evidence="2">The sequence shown here is derived from an EMBL/GenBank/DDBJ whole genome shotgun (WGS) entry which is preliminary data.</text>
</comment>
<dbReference type="Gene3D" id="3.40.640.10">
    <property type="entry name" value="Type I PLP-dependent aspartate aminotransferase-like (Major domain)"/>
    <property type="match status" value="1"/>
</dbReference>
<sequence>MSQQRRLAENCAAAGPAGEMVAAAGPRNPVCGLDELQTLLSEKTRIVACPHASNITGTITDVKKIATLVHRFPR</sequence>
<keyword evidence="2" id="KW-0808">Transferase</keyword>
<keyword evidence="3" id="KW-1185">Reference proteome</keyword>
<dbReference type="SUPFAM" id="SSF53383">
    <property type="entry name" value="PLP-dependent transferases"/>
    <property type="match status" value="1"/>
</dbReference>
<feature type="non-terminal residue" evidence="2">
    <location>
        <position position="74"/>
    </location>
</feature>
<dbReference type="Proteomes" id="UP000266188">
    <property type="component" value="Unassembled WGS sequence"/>
</dbReference>
<dbReference type="InterPro" id="IPR015424">
    <property type="entry name" value="PyrdxlP-dep_Trfase"/>
</dbReference>
<dbReference type="AlphaFoldDB" id="A0A3A2ZBZ9"/>
<dbReference type="STRING" id="2070753.A0A3A2ZBZ9"/>
<evidence type="ECO:0000313" key="3">
    <source>
        <dbReference type="Proteomes" id="UP000266188"/>
    </source>
</evidence>
<evidence type="ECO:0000313" key="2">
    <source>
        <dbReference type="EMBL" id="RJE16914.1"/>
    </source>
</evidence>
<feature type="domain" description="Aminotransferase class V" evidence="1">
    <location>
        <begin position="32"/>
        <end position="71"/>
    </location>
</feature>
<organism evidence="2 3">
    <name type="scientific">Aspergillus sclerotialis</name>
    <dbReference type="NCBI Taxonomy" id="2070753"/>
    <lineage>
        <taxon>Eukaryota</taxon>
        <taxon>Fungi</taxon>
        <taxon>Dikarya</taxon>
        <taxon>Ascomycota</taxon>
        <taxon>Pezizomycotina</taxon>
        <taxon>Eurotiomycetes</taxon>
        <taxon>Eurotiomycetidae</taxon>
        <taxon>Eurotiales</taxon>
        <taxon>Aspergillaceae</taxon>
        <taxon>Aspergillus</taxon>
        <taxon>Aspergillus subgen. Polypaecilum</taxon>
    </lineage>
</organism>
<dbReference type="Pfam" id="PF00266">
    <property type="entry name" value="Aminotran_5"/>
    <property type="match status" value="1"/>
</dbReference>
<protein>
    <submittedName>
        <fullName evidence="2">Aminotransferase</fullName>
    </submittedName>
</protein>
<evidence type="ECO:0000259" key="1">
    <source>
        <dbReference type="Pfam" id="PF00266"/>
    </source>
</evidence>
<dbReference type="OrthoDB" id="420046at2759"/>
<keyword evidence="2" id="KW-0032">Aminotransferase</keyword>